<name>A0A2S1GTT5_9VIRU</name>
<proteinExistence type="predicted"/>
<organism evidence="1 2">
    <name type="scientific">Marinomonas phage YY</name>
    <dbReference type="NCBI Taxonomy" id="2163588"/>
    <lineage>
        <taxon>Viruses</taxon>
        <taxon>Varidnaviria</taxon>
        <taxon>Abadenavirae</taxon>
        <taxon>Produgelaviricota</taxon>
        <taxon>Belvinaviricetes</taxon>
        <taxon>Vinavirales</taxon>
        <taxon>Mestraviridae</taxon>
        <taxon>Polymedevirus</taxon>
        <taxon>Polymedevirus YY</taxon>
    </lineage>
</organism>
<sequence>MTTEFLPALESVVLNSPPAFEAELPPMLMEPDAFAQYEPDAANAGHAPDMAPAAEVIDLLAEPDFLEQWALMHDMAGGMIQMRTGAPCPLGDQARSAGGMAAGKAAYQLISSNPALAKLILGTESTFLGQLAAIGMHGFACVQVVKASARGDTLPQIEPEKEAA</sequence>
<protein>
    <submittedName>
        <fullName evidence="1">Uncharacterized protein</fullName>
    </submittedName>
</protein>
<dbReference type="EMBL" id="MH105080">
    <property type="protein sequence ID" value="AWD93099.1"/>
    <property type="molecule type" value="Genomic_DNA"/>
</dbReference>
<keyword evidence="2" id="KW-1185">Reference proteome</keyword>
<reference evidence="1 2" key="1">
    <citation type="submission" date="2018-03" db="EMBL/GenBank/DDBJ databases">
        <title>Isolation, characterization and genome sequencing of a novel Corticoviridae phage from seawater.</title>
        <authorList>
            <person name="Liu Z."/>
        </authorList>
    </citation>
    <scope>NUCLEOTIDE SEQUENCE [LARGE SCALE GENOMIC DNA]</scope>
</reference>
<evidence type="ECO:0000313" key="1">
    <source>
        <dbReference type="EMBL" id="AWD93099.1"/>
    </source>
</evidence>
<accession>A0A2S1GTT5</accession>
<dbReference type="Proteomes" id="UP000247247">
    <property type="component" value="Segment"/>
</dbReference>
<evidence type="ECO:0000313" key="2">
    <source>
        <dbReference type="Proteomes" id="UP000247247"/>
    </source>
</evidence>